<comment type="caution">
    <text evidence="5">The sequence shown here is derived from an EMBL/GenBank/DDBJ whole genome shotgun (WGS) entry which is preliminary data.</text>
</comment>
<dbReference type="InterPro" id="IPR001647">
    <property type="entry name" value="HTH_TetR"/>
</dbReference>
<evidence type="ECO:0000259" key="4">
    <source>
        <dbReference type="PROSITE" id="PS50977"/>
    </source>
</evidence>
<dbReference type="Gene3D" id="1.10.357.10">
    <property type="entry name" value="Tetracycline Repressor, domain 2"/>
    <property type="match status" value="1"/>
</dbReference>
<reference evidence="5 6" key="1">
    <citation type="submission" date="2019-06" db="EMBL/GenBank/DDBJ databases">
        <title>Sequencing the genomes of 1000 actinobacteria strains.</title>
        <authorList>
            <person name="Klenk H.-P."/>
        </authorList>
    </citation>
    <scope>NUCLEOTIDE SEQUENCE [LARGE SCALE GENOMIC DNA]</scope>
    <source>
        <strain evidence="5 6">DSM 45301</strain>
    </source>
</reference>
<dbReference type="EMBL" id="VFPA01000004">
    <property type="protein sequence ID" value="TQM06322.1"/>
    <property type="molecule type" value="Genomic_DNA"/>
</dbReference>
<accession>A0A543DAG6</accession>
<dbReference type="GO" id="GO:0006355">
    <property type="term" value="P:regulation of DNA-templated transcription"/>
    <property type="evidence" value="ECO:0007669"/>
    <property type="project" value="UniProtKB-ARBA"/>
</dbReference>
<proteinExistence type="predicted"/>
<feature type="region of interest" description="Disordered" evidence="3">
    <location>
        <begin position="1"/>
        <end position="20"/>
    </location>
</feature>
<keyword evidence="1 2" id="KW-0238">DNA-binding</keyword>
<dbReference type="GO" id="GO:0003677">
    <property type="term" value="F:DNA binding"/>
    <property type="evidence" value="ECO:0007669"/>
    <property type="project" value="UniProtKB-UniRule"/>
</dbReference>
<name>A0A543DAG6_9PSEU</name>
<keyword evidence="6" id="KW-1185">Reference proteome</keyword>
<evidence type="ECO:0000256" key="1">
    <source>
        <dbReference type="ARBA" id="ARBA00023125"/>
    </source>
</evidence>
<evidence type="ECO:0000256" key="2">
    <source>
        <dbReference type="PROSITE-ProRule" id="PRU00335"/>
    </source>
</evidence>
<dbReference type="RefSeq" id="WP_142060106.1">
    <property type="nucleotide sequence ID" value="NZ_VFPA01000004.1"/>
</dbReference>
<dbReference type="InterPro" id="IPR041467">
    <property type="entry name" value="Sco4008_C"/>
</dbReference>
<evidence type="ECO:0000313" key="5">
    <source>
        <dbReference type="EMBL" id="TQM06322.1"/>
    </source>
</evidence>
<dbReference type="InterPro" id="IPR009057">
    <property type="entry name" value="Homeodomain-like_sf"/>
</dbReference>
<dbReference type="SUPFAM" id="SSF48498">
    <property type="entry name" value="Tetracyclin repressor-like, C-terminal domain"/>
    <property type="match status" value="1"/>
</dbReference>
<organism evidence="5 6">
    <name type="scientific">Pseudonocardia kunmingensis</name>
    <dbReference type="NCBI Taxonomy" id="630975"/>
    <lineage>
        <taxon>Bacteria</taxon>
        <taxon>Bacillati</taxon>
        <taxon>Actinomycetota</taxon>
        <taxon>Actinomycetes</taxon>
        <taxon>Pseudonocardiales</taxon>
        <taxon>Pseudonocardiaceae</taxon>
        <taxon>Pseudonocardia</taxon>
    </lineage>
</organism>
<dbReference type="Proteomes" id="UP000315677">
    <property type="component" value="Unassembled WGS sequence"/>
</dbReference>
<protein>
    <submittedName>
        <fullName evidence="5">TetR family transcriptional regulator</fullName>
    </submittedName>
</protein>
<dbReference type="PANTHER" id="PTHR30328:SF54">
    <property type="entry name" value="HTH-TYPE TRANSCRIPTIONAL REPRESSOR SCO4008"/>
    <property type="match status" value="1"/>
</dbReference>
<dbReference type="Pfam" id="PF00440">
    <property type="entry name" value="TetR_N"/>
    <property type="match status" value="1"/>
</dbReference>
<dbReference type="PRINTS" id="PR00455">
    <property type="entry name" value="HTHTETR"/>
</dbReference>
<gene>
    <name evidence="5" type="ORF">FB558_6572</name>
</gene>
<dbReference type="OrthoDB" id="4726108at2"/>
<sequence>MPSQPPRRSPGGEVRQRDAERSRRAIMEAAVVEFGTHGYAGARVSRIAERAGVNKQLISYYFGGKQGLRDAVTDSWHDRGPALYPPGASLADVAANYVRAAVADPDMFRLLVWEAMGDYGPDTGDERRTAWMHRFVEDVAARQESGELPPGIDPRALGLAIFAAAAAPVVFAPIATAMGIEQPRSTATGDWYADQLSLLVRALGDAPAGRPD</sequence>
<dbReference type="Pfam" id="PF17926">
    <property type="entry name" value="TetR_C_21"/>
    <property type="match status" value="1"/>
</dbReference>
<evidence type="ECO:0000313" key="6">
    <source>
        <dbReference type="Proteomes" id="UP000315677"/>
    </source>
</evidence>
<dbReference type="InterPro" id="IPR036271">
    <property type="entry name" value="Tet_transcr_reg_TetR-rel_C_sf"/>
</dbReference>
<dbReference type="PROSITE" id="PS50977">
    <property type="entry name" value="HTH_TETR_2"/>
    <property type="match status" value="1"/>
</dbReference>
<dbReference type="SUPFAM" id="SSF46689">
    <property type="entry name" value="Homeodomain-like"/>
    <property type="match status" value="1"/>
</dbReference>
<dbReference type="InterPro" id="IPR050109">
    <property type="entry name" value="HTH-type_TetR-like_transc_reg"/>
</dbReference>
<dbReference type="PANTHER" id="PTHR30328">
    <property type="entry name" value="TRANSCRIPTIONAL REPRESSOR"/>
    <property type="match status" value="1"/>
</dbReference>
<feature type="DNA-binding region" description="H-T-H motif" evidence="2">
    <location>
        <begin position="43"/>
        <end position="62"/>
    </location>
</feature>
<evidence type="ECO:0000256" key="3">
    <source>
        <dbReference type="SAM" id="MobiDB-lite"/>
    </source>
</evidence>
<feature type="domain" description="HTH tetR-type" evidence="4">
    <location>
        <begin position="20"/>
        <end position="80"/>
    </location>
</feature>
<dbReference type="AlphaFoldDB" id="A0A543DAG6"/>